<dbReference type="GO" id="GO:0003824">
    <property type="term" value="F:catalytic activity"/>
    <property type="evidence" value="ECO:0007669"/>
    <property type="project" value="InterPro"/>
</dbReference>
<dbReference type="Gene3D" id="3.60.10.10">
    <property type="entry name" value="Endonuclease/exonuclease/phosphatase"/>
    <property type="match status" value="1"/>
</dbReference>
<dbReference type="Proteomes" id="UP000593568">
    <property type="component" value="Unassembled WGS sequence"/>
</dbReference>
<name>A0A7J9F271_9ROSI</name>
<feature type="domain" description="Endonuclease/exonuclease/phosphatase" evidence="1">
    <location>
        <begin position="45"/>
        <end position="158"/>
    </location>
</feature>
<dbReference type="InterPro" id="IPR005135">
    <property type="entry name" value="Endo/exonuclease/phosphatase"/>
</dbReference>
<evidence type="ECO:0000313" key="2">
    <source>
        <dbReference type="EMBL" id="MBA0779271.1"/>
    </source>
</evidence>
<protein>
    <recommendedName>
        <fullName evidence="1">Endonuclease/exonuclease/phosphatase domain-containing protein</fullName>
    </recommendedName>
</protein>
<evidence type="ECO:0000259" key="1">
    <source>
        <dbReference type="Pfam" id="PF03372"/>
    </source>
</evidence>
<sequence length="181" mass="20574">MIELISAQFNKEVDKDSSAANKKKEKDALAPKQGVKPRLLLLFFVYESPDRQKRRQHWEGFNMVIPPRGVPWAAIGDFNALLSSRDKRGVKRDGIGCSPFGDFLEVNNLQDLGFKGSHFTWYRGRIFERLDRAIGKETWIRVFLSCSISHLPRLKSDHISLLSLNSKVNLLGGRPFSFLAG</sequence>
<evidence type="ECO:0000313" key="3">
    <source>
        <dbReference type="Proteomes" id="UP000593568"/>
    </source>
</evidence>
<dbReference type="InterPro" id="IPR036691">
    <property type="entry name" value="Endo/exonu/phosph_ase_sf"/>
</dbReference>
<organism evidence="2 3">
    <name type="scientific">Gossypium trilobum</name>
    <dbReference type="NCBI Taxonomy" id="34281"/>
    <lineage>
        <taxon>Eukaryota</taxon>
        <taxon>Viridiplantae</taxon>
        <taxon>Streptophyta</taxon>
        <taxon>Embryophyta</taxon>
        <taxon>Tracheophyta</taxon>
        <taxon>Spermatophyta</taxon>
        <taxon>Magnoliopsida</taxon>
        <taxon>eudicotyledons</taxon>
        <taxon>Gunneridae</taxon>
        <taxon>Pentapetalae</taxon>
        <taxon>rosids</taxon>
        <taxon>malvids</taxon>
        <taxon>Malvales</taxon>
        <taxon>Malvaceae</taxon>
        <taxon>Malvoideae</taxon>
        <taxon>Gossypium</taxon>
    </lineage>
</organism>
<keyword evidence="3" id="KW-1185">Reference proteome</keyword>
<proteinExistence type="predicted"/>
<dbReference type="PANTHER" id="PTHR33710">
    <property type="entry name" value="BNAC02G09200D PROTEIN"/>
    <property type="match status" value="1"/>
</dbReference>
<dbReference type="SUPFAM" id="SSF56219">
    <property type="entry name" value="DNase I-like"/>
    <property type="match status" value="1"/>
</dbReference>
<comment type="caution">
    <text evidence="2">The sequence shown here is derived from an EMBL/GenBank/DDBJ whole genome shotgun (WGS) entry which is preliminary data.</text>
</comment>
<reference evidence="2 3" key="1">
    <citation type="journal article" date="2019" name="Genome Biol. Evol.">
        <title>Insights into the evolution of the New World diploid cottons (Gossypium, subgenus Houzingenia) based on genome sequencing.</title>
        <authorList>
            <person name="Grover C.E."/>
            <person name="Arick M.A. 2nd"/>
            <person name="Thrash A."/>
            <person name="Conover J.L."/>
            <person name="Sanders W.S."/>
            <person name="Peterson D.G."/>
            <person name="Frelichowski J.E."/>
            <person name="Scheffler J.A."/>
            <person name="Scheffler B.E."/>
            <person name="Wendel J.F."/>
        </authorList>
    </citation>
    <scope>NUCLEOTIDE SEQUENCE [LARGE SCALE GENOMIC DNA]</scope>
    <source>
        <strain evidence="2">8</strain>
        <tissue evidence="2">Leaf</tissue>
    </source>
</reference>
<dbReference type="AlphaFoldDB" id="A0A7J9F271"/>
<accession>A0A7J9F271</accession>
<dbReference type="EMBL" id="JABEZW010000011">
    <property type="protein sequence ID" value="MBA0779271.1"/>
    <property type="molecule type" value="Genomic_DNA"/>
</dbReference>
<dbReference type="Pfam" id="PF03372">
    <property type="entry name" value="Exo_endo_phos"/>
    <property type="match status" value="1"/>
</dbReference>
<dbReference type="PANTHER" id="PTHR33710:SF77">
    <property type="entry name" value="DNASE I-LIKE SUPERFAMILY PROTEIN"/>
    <property type="match status" value="1"/>
</dbReference>
<gene>
    <name evidence="2" type="ORF">Gotri_003539</name>
</gene>